<dbReference type="Proteomes" id="UP000476064">
    <property type="component" value="Chromosome"/>
</dbReference>
<dbReference type="GO" id="GO:0046983">
    <property type="term" value="F:protein dimerization activity"/>
    <property type="evidence" value="ECO:0007669"/>
    <property type="project" value="InterPro"/>
</dbReference>
<gene>
    <name evidence="12" type="ORF">GXP70_03155</name>
</gene>
<evidence type="ECO:0000259" key="11">
    <source>
        <dbReference type="PROSITE" id="PS50109"/>
    </source>
</evidence>
<name>A0A6C0FQ94_9BACL</name>
<dbReference type="KEGG" id="plyc:GXP70_03155"/>
<feature type="transmembrane region" description="Helical" evidence="10">
    <location>
        <begin position="12"/>
        <end position="29"/>
    </location>
</feature>
<organism evidence="12 13">
    <name type="scientific">Paenibacillus lycopersici</name>
    <dbReference type="NCBI Taxonomy" id="2704462"/>
    <lineage>
        <taxon>Bacteria</taxon>
        <taxon>Bacillati</taxon>
        <taxon>Bacillota</taxon>
        <taxon>Bacilli</taxon>
        <taxon>Bacillales</taxon>
        <taxon>Paenibacillaceae</taxon>
        <taxon>Paenibacillus</taxon>
    </lineage>
</organism>
<keyword evidence="3" id="KW-0597">Phosphoprotein</keyword>
<dbReference type="EMBL" id="CP048209">
    <property type="protein sequence ID" value="QHT59057.1"/>
    <property type="molecule type" value="Genomic_DNA"/>
</dbReference>
<keyword evidence="7" id="KW-0067">ATP-binding</keyword>
<accession>A0A6C0FQ94</accession>
<dbReference type="EC" id="2.7.13.3" evidence="2"/>
<dbReference type="Pfam" id="PF07730">
    <property type="entry name" value="HisKA_3"/>
    <property type="match status" value="1"/>
</dbReference>
<feature type="region of interest" description="Disordered" evidence="9">
    <location>
        <begin position="386"/>
        <end position="406"/>
    </location>
</feature>
<evidence type="ECO:0000313" key="12">
    <source>
        <dbReference type="EMBL" id="QHT59057.1"/>
    </source>
</evidence>
<dbReference type="InterPro" id="IPR050482">
    <property type="entry name" value="Sensor_HK_TwoCompSys"/>
</dbReference>
<dbReference type="GO" id="GO:0016020">
    <property type="term" value="C:membrane"/>
    <property type="evidence" value="ECO:0007669"/>
    <property type="project" value="InterPro"/>
</dbReference>
<keyword evidence="6 12" id="KW-0418">Kinase</keyword>
<keyword evidence="5" id="KW-0547">Nucleotide-binding</keyword>
<evidence type="ECO:0000256" key="1">
    <source>
        <dbReference type="ARBA" id="ARBA00000085"/>
    </source>
</evidence>
<feature type="transmembrane region" description="Helical" evidence="10">
    <location>
        <begin position="86"/>
        <end position="102"/>
    </location>
</feature>
<feature type="transmembrane region" description="Helical" evidence="10">
    <location>
        <begin position="129"/>
        <end position="145"/>
    </location>
</feature>
<reference evidence="12 13" key="1">
    <citation type="submission" date="2020-01" db="EMBL/GenBank/DDBJ databases">
        <title>Paenibacillus sp. nov., isolated from tomato rhizosphere.</title>
        <authorList>
            <person name="Weon H.-Y."/>
            <person name="Lee S.A."/>
        </authorList>
    </citation>
    <scope>NUCLEOTIDE SEQUENCE [LARGE SCALE GENOMIC DNA]</scope>
    <source>
        <strain evidence="12 13">12200R-189</strain>
    </source>
</reference>
<dbReference type="SUPFAM" id="SSF55874">
    <property type="entry name" value="ATPase domain of HSP90 chaperone/DNA topoisomerase II/histidine kinase"/>
    <property type="match status" value="1"/>
</dbReference>
<keyword evidence="13" id="KW-1185">Reference proteome</keyword>
<sequence length="406" mass="45314">MHTRTILPKLRPIFGFIVIISLMYANGFYSGSALRNALVIVISATYASRFIFREFWRPKRRSIVFIALLTLETAAGIYWYHETALVYFYAIVVLTTVTQLTFTQPRIPLLATMIVITGVYTALGDVNLLTFVSFAVISGFFYLNVRSRRQRDNAYEQNKRHLAELQEAYAHLQEASVTSMRNAILDERTRIARDIHDAVGHSLTSLIVQMQAMRYMIGKDPAQAEQTLEGMLAVARQGLKDIRSSVHALADDRSVSGLKPLTALLDRMETTASIGYSFRAELQEEDATAADYTLLYSVLQEAVTNIIRHSGATNVEVRLYPNADRIVLRIRDNGGAKAETADAARAVQEGFGLRMMRAKLEERGGTLTYGLARPHGFEMIAELPAGSESATETGDGVDCNIDDERR</sequence>
<keyword evidence="4" id="KW-0808">Transferase</keyword>
<evidence type="ECO:0000256" key="7">
    <source>
        <dbReference type="ARBA" id="ARBA00022840"/>
    </source>
</evidence>
<keyword evidence="8" id="KW-0902">Two-component regulatory system</keyword>
<feature type="transmembrane region" description="Helical" evidence="10">
    <location>
        <begin position="107"/>
        <end position="123"/>
    </location>
</feature>
<evidence type="ECO:0000256" key="6">
    <source>
        <dbReference type="ARBA" id="ARBA00022777"/>
    </source>
</evidence>
<dbReference type="InterPro" id="IPR011712">
    <property type="entry name" value="Sig_transdc_His_kin_sub3_dim/P"/>
</dbReference>
<dbReference type="GO" id="GO:0005524">
    <property type="term" value="F:ATP binding"/>
    <property type="evidence" value="ECO:0007669"/>
    <property type="project" value="UniProtKB-KW"/>
</dbReference>
<dbReference type="PROSITE" id="PS50109">
    <property type="entry name" value="HIS_KIN"/>
    <property type="match status" value="1"/>
</dbReference>
<feature type="transmembrane region" description="Helical" evidence="10">
    <location>
        <begin position="64"/>
        <end position="80"/>
    </location>
</feature>
<evidence type="ECO:0000256" key="8">
    <source>
        <dbReference type="ARBA" id="ARBA00023012"/>
    </source>
</evidence>
<evidence type="ECO:0000256" key="3">
    <source>
        <dbReference type="ARBA" id="ARBA00022553"/>
    </source>
</evidence>
<dbReference type="Pfam" id="PF02518">
    <property type="entry name" value="HATPase_c"/>
    <property type="match status" value="1"/>
</dbReference>
<dbReference type="CDD" id="cd16917">
    <property type="entry name" value="HATPase_UhpB-NarQ-NarX-like"/>
    <property type="match status" value="1"/>
</dbReference>
<evidence type="ECO:0000256" key="5">
    <source>
        <dbReference type="ARBA" id="ARBA00022741"/>
    </source>
</evidence>
<feature type="transmembrane region" description="Helical" evidence="10">
    <location>
        <begin position="35"/>
        <end position="52"/>
    </location>
</feature>
<evidence type="ECO:0000313" key="13">
    <source>
        <dbReference type="Proteomes" id="UP000476064"/>
    </source>
</evidence>
<dbReference type="Gene3D" id="1.20.5.1930">
    <property type="match status" value="1"/>
</dbReference>
<comment type="catalytic activity">
    <reaction evidence="1">
        <text>ATP + protein L-histidine = ADP + protein N-phospho-L-histidine.</text>
        <dbReference type="EC" id="2.7.13.3"/>
    </reaction>
</comment>
<proteinExistence type="predicted"/>
<dbReference type="GO" id="GO:0000155">
    <property type="term" value="F:phosphorelay sensor kinase activity"/>
    <property type="evidence" value="ECO:0007669"/>
    <property type="project" value="InterPro"/>
</dbReference>
<dbReference type="PANTHER" id="PTHR24421">
    <property type="entry name" value="NITRATE/NITRITE SENSOR PROTEIN NARX-RELATED"/>
    <property type="match status" value="1"/>
</dbReference>
<dbReference type="SMART" id="SM00387">
    <property type="entry name" value="HATPase_c"/>
    <property type="match status" value="1"/>
</dbReference>
<dbReference type="AlphaFoldDB" id="A0A6C0FQ94"/>
<dbReference type="InterPro" id="IPR036890">
    <property type="entry name" value="HATPase_C_sf"/>
</dbReference>
<evidence type="ECO:0000256" key="4">
    <source>
        <dbReference type="ARBA" id="ARBA00022679"/>
    </source>
</evidence>
<dbReference type="PANTHER" id="PTHR24421:SF10">
    <property type="entry name" value="NITRATE_NITRITE SENSOR PROTEIN NARQ"/>
    <property type="match status" value="1"/>
</dbReference>
<evidence type="ECO:0000256" key="9">
    <source>
        <dbReference type="SAM" id="MobiDB-lite"/>
    </source>
</evidence>
<dbReference type="RefSeq" id="WP_162355125.1">
    <property type="nucleotide sequence ID" value="NZ_CP048209.1"/>
</dbReference>
<feature type="domain" description="Histidine kinase" evidence="11">
    <location>
        <begin position="198"/>
        <end position="387"/>
    </location>
</feature>
<keyword evidence="10" id="KW-1133">Transmembrane helix</keyword>
<evidence type="ECO:0000256" key="10">
    <source>
        <dbReference type="SAM" id="Phobius"/>
    </source>
</evidence>
<dbReference type="InterPro" id="IPR003594">
    <property type="entry name" value="HATPase_dom"/>
</dbReference>
<keyword evidence="10" id="KW-0812">Transmembrane</keyword>
<evidence type="ECO:0000256" key="2">
    <source>
        <dbReference type="ARBA" id="ARBA00012438"/>
    </source>
</evidence>
<keyword evidence="10" id="KW-0472">Membrane</keyword>
<dbReference type="Gene3D" id="3.30.565.10">
    <property type="entry name" value="Histidine kinase-like ATPase, C-terminal domain"/>
    <property type="match status" value="1"/>
</dbReference>
<protein>
    <recommendedName>
        <fullName evidence="2">histidine kinase</fullName>
        <ecNumber evidence="2">2.7.13.3</ecNumber>
    </recommendedName>
</protein>
<dbReference type="InterPro" id="IPR005467">
    <property type="entry name" value="His_kinase_dom"/>
</dbReference>